<dbReference type="Proteomes" id="UP000287853">
    <property type="component" value="Unassembled WGS sequence"/>
</dbReference>
<keyword evidence="5" id="KW-0411">Iron-sulfur</keyword>
<dbReference type="Gene3D" id="3.20.20.70">
    <property type="entry name" value="Aldolase class I"/>
    <property type="match status" value="1"/>
</dbReference>
<evidence type="ECO:0000256" key="5">
    <source>
        <dbReference type="ARBA" id="ARBA00023014"/>
    </source>
</evidence>
<dbReference type="SFLD" id="SFLDG01067">
    <property type="entry name" value="SPASM/twitch_domain_containing"/>
    <property type="match status" value="1"/>
</dbReference>
<dbReference type="Pfam" id="PF04055">
    <property type="entry name" value="Radical_SAM"/>
    <property type="match status" value="1"/>
</dbReference>
<sequence length="348" mass="39529">MHSIPEVSIVDLFLTYNCNCKCSYCFVQDSGSDIRMTSRILDQSIDWIARHAGRHVQLVFLGGEPTLEPDLIERAVYRCRKWEKCHPVKFTFTMTTNSLSIDEQLAAKLAEWNVPYLLSIDGYGERHNKSRPARFTDKPFDIIRSRFPMLKKYQQDITARLTVLPNLVNGLNDDLVQLQQMGFDAFIVSPATGVPWTEENLQQYVEEMVQFASDRPVQNGRPVPNISPIDDPVQGNNTWGCAAGRGRFSIDPKGKIFACARMTCLDEEDGLVFGDVFKGIKLEGNINAFQDTTYESRLECIDCNLREKCIGGCAAVNWDATRSPVKPDPDQCRMTHAFEKIKQRVYSH</sequence>
<comment type="cofactor">
    <cofactor evidence="1">
        <name>[4Fe-4S] cluster</name>
        <dbReference type="ChEBI" id="CHEBI:49883"/>
    </cofactor>
</comment>
<keyword evidence="2" id="KW-0949">S-adenosyl-L-methionine</keyword>
<dbReference type="InterPro" id="IPR058240">
    <property type="entry name" value="rSAM_sf"/>
</dbReference>
<dbReference type="InterPro" id="IPR007197">
    <property type="entry name" value="rSAM"/>
</dbReference>
<dbReference type="EMBL" id="MTKO01000034">
    <property type="protein sequence ID" value="RWX47457.1"/>
    <property type="molecule type" value="Genomic_DNA"/>
</dbReference>
<keyword evidence="4" id="KW-0408">Iron</keyword>
<evidence type="ECO:0000256" key="3">
    <source>
        <dbReference type="ARBA" id="ARBA00022723"/>
    </source>
</evidence>
<dbReference type="GO" id="GO:0016491">
    <property type="term" value="F:oxidoreductase activity"/>
    <property type="evidence" value="ECO:0007669"/>
    <property type="project" value="InterPro"/>
</dbReference>
<keyword evidence="8" id="KW-1185">Reference proteome</keyword>
<evidence type="ECO:0000256" key="4">
    <source>
        <dbReference type="ARBA" id="ARBA00023004"/>
    </source>
</evidence>
<dbReference type="GO" id="GO:0051536">
    <property type="term" value="F:iron-sulfur cluster binding"/>
    <property type="evidence" value="ECO:0007669"/>
    <property type="project" value="UniProtKB-KW"/>
</dbReference>
<dbReference type="SFLD" id="SFLDS00029">
    <property type="entry name" value="Radical_SAM"/>
    <property type="match status" value="1"/>
</dbReference>
<gene>
    <name evidence="7" type="ORF">H206_00535</name>
</gene>
<dbReference type="CDD" id="cd01335">
    <property type="entry name" value="Radical_SAM"/>
    <property type="match status" value="1"/>
</dbReference>
<keyword evidence="3" id="KW-0479">Metal-binding</keyword>
<dbReference type="InterPro" id="IPR023885">
    <property type="entry name" value="4Fe4S-binding_SPASM_dom"/>
</dbReference>
<evidence type="ECO:0000313" key="8">
    <source>
        <dbReference type="Proteomes" id="UP000287853"/>
    </source>
</evidence>
<organism evidence="7 8">
    <name type="scientific">Candidatus Electrothrix aarhusensis</name>
    <dbReference type="NCBI Taxonomy" id="1859131"/>
    <lineage>
        <taxon>Bacteria</taxon>
        <taxon>Pseudomonadati</taxon>
        <taxon>Thermodesulfobacteriota</taxon>
        <taxon>Desulfobulbia</taxon>
        <taxon>Desulfobulbales</taxon>
        <taxon>Desulfobulbaceae</taxon>
        <taxon>Candidatus Electrothrix</taxon>
    </lineage>
</organism>
<dbReference type="AlphaFoldDB" id="A0A3S3R9H9"/>
<dbReference type="GO" id="GO:0046872">
    <property type="term" value="F:metal ion binding"/>
    <property type="evidence" value="ECO:0007669"/>
    <property type="project" value="UniProtKB-KW"/>
</dbReference>
<dbReference type="PANTHER" id="PTHR43273:SF8">
    <property type="entry name" value="RADICAL SAM DOMAIN PROTEIN"/>
    <property type="match status" value="1"/>
</dbReference>
<evidence type="ECO:0000256" key="2">
    <source>
        <dbReference type="ARBA" id="ARBA00022691"/>
    </source>
</evidence>
<feature type="domain" description="Radical SAM core" evidence="6">
    <location>
        <begin position="14"/>
        <end position="166"/>
    </location>
</feature>
<dbReference type="InterPro" id="IPR023867">
    <property type="entry name" value="Sulphatase_maturase_rSAM"/>
</dbReference>
<evidence type="ECO:0000313" key="7">
    <source>
        <dbReference type="EMBL" id="RWX47457.1"/>
    </source>
</evidence>
<comment type="caution">
    <text evidence="7">The sequence shown here is derived from an EMBL/GenBank/DDBJ whole genome shotgun (WGS) entry which is preliminary data.</text>
</comment>
<dbReference type="PANTHER" id="PTHR43273">
    <property type="entry name" value="ANAEROBIC SULFATASE-MATURATING ENZYME HOMOLOG ASLB-RELATED"/>
    <property type="match status" value="1"/>
</dbReference>
<dbReference type="SFLD" id="SFLDG01384">
    <property type="entry name" value="thioether_bond_formation_requi"/>
    <property type="match status" value="1"/>
</dbReference>
<reference evidence="7 8" key="1">
    <citation type="submission" date="2017-01" db="EMBL/GenBank/DDBJ databases">
        <title>The cable genome- insights into the physiology and evolution of filamentous bacteria capable of sulfide oxidation via long distance electron transfer.</title>
        <authorList>
            <person name="Schreiber L."/>
            <person name="Bjerg J.T."/>
            <person name="Boggild A."/>
            <person name="Van De Vossenberg J."/>
            <person name="Meysman F."/>
            <person name="Nielsen L.P."/>
            <person name="Schramm A."/>
            <person name="Kjeldsen K.U."/>
        </authorList>
    </citation>
    <scope>NUCLEOTIDE SEQUENCE [LARGE SCALE GENOMIC DNA]</scope>
    <source>
        <strain evidence="7">MCF</strain>
    </source>
</reference>
<dbReference type="SUPFAM" id="SSF102114">
    <property type="entry name" value="Radical SAM enzymes"/>
    <property type="match status" value="1"/>
</dbReference>
<protein>
    <submittedName>
        <fullName evidence="7">4Fe-4S single cluster domain-containing protein</fullName>
    </submittedName>
</protein>
<name>A0A3S3R9H9_9BACT</name>
<accession>A0A3S3R9H9</accession>
<evidence type="ECO:0000259" key="6">
    <source>
        <dbReference type="Pfam" id="PF04055"/>
    </source>
</evidence>
<dbReference type="InterPro" id="IPR013785">
    <property type="entry name" value="Aldolase_TIM"/>
</dbReference>
<dbReference type="NCBIfam" id="TIGR04085">
    <property type="entry name" value="rSAM_more_4Fe4S"/>
    <property type="match status" value="1"/>
</dbReference>
<evidence type="ECO:0000256" key="1">
    <source>
        <dbReference type="ARBA" id="ARBA00001966"/>
    </source>
</evidence>
<dbReference type="SFLD" id="SFLDG01386">
    <property type="entry name" value="main_SPASM_domain-containing"/>
    <property type="match status" value="1"/>
</dbReference>
<proteinExistence type="predicted"/>